<organism evidence="3 4">
    <name type="scientific">Pseudonocardia benzenivorans</name>
    <dbReference type="NCBI Taxonomy" id="228005"/>
    <lineage>
        <taxon>Bacteria</taxon>
        <taxon>Bacillati</taxon>
        <taxon>Actinomycetota</taxon>
        <taxon>Actinomycetes</taxon>
        <taxon>Pseudonocardiales</taxon>
        <taxon>Pseudonocardiaceae</taxon>
        <taxon>Pseudonocardia</taxon>
    </lineage>
</organism>
<name>A0ABW3VS85_9PSEU</name>
<dbReference type="GO" id="GO:0016787">
    <property type="term" value="F:hydrolase activity"/>
    <property type="evidence" value="ECO:0007669"/>
    <property type="project" value="UniProtKB-KW"/>
</dbReference>
<dbReference type="Pfam" id="PF00561">
    <property type="entry name" value="Abhydrolase_1"/>
    <property type="match status" value="1"/>
</dbReference>
<evidence type="ECO:0000313" key="4">
    <source>
        <dbReference type="Proteomes" id="UP001597182"/>
    </source>
</evidence>
<dbReference type="InterPro" id="IPR050266">
    <property type="entry name" value="AB_hydrolase_sf"/>
</dbReference>
<dbReference type="InterPro" id="IPR029058">
    <property type="entry name" value="AB_hydrolase_fold"/>
</dbReference>
<proteinExistence type="predicted"/>
<accession>A0ABW3VS85</accession>
<feature type="compositionally biased region" description="Low complexity" evidence="1">
    <location>
        <begin position="1"/>
        <end position="14"/>
    </location>
</feature>
<protein>
    <submittedName>
        <fullName evidence="3">Alpha/beta fold hydrolase</fullName>
    </submittedName>
</protein>
<keyword evidence="4" id="KW-1185">Reference proteome</keyword>
<feature type="region of interest" description="Disordered" evidence="1">
    <location>
        <begin position="1"/>
        <end position="22"/>
    </location>
</feature>
<evidence type="ECO:0000313" key="3">
    <source>
        <dbReference type="EMBL" id="MFD1237185.1"/>
    </source>
</evidence>
<dbReference type="InterPro" id="IPR000073">
    <property type="entry name" value="AB_hydrolase_1"/>
</dbReference>
<dbReference type="PANTHER" id="PTHR43798">
    <property type="entry name" value="MONOACYLGLYCEROL LIPASE"/>
    <property type="match status" value="1"/>
</dbReference>
<evidence type="ECO:0000259" key="2">
    <source>
        <dbReference type="Pfam" id="PF00561"/>
    </source>
</evidence>
<feature type="domain" description="AB hydrolase-1" evidence="2">
    <location>
        <begin position="29"/>
        <end position="277"/>
    </location>
</feature>
<keyword evidence="3" id="KW-0378">Hydrolase</keyword>
<sequence length="300" mass="31714">MTADADTVGAADGTPLHIEESGPADADVTVVMAHGWTLDSRTWEPVARRLDAHARVLRYDHRGHGRSAPVDPSTMTIDQLADDMAAVVADRAPTGPLVLAGHSMGGMTIMALAERHPSLVADRVAGVAMVATASGGLTERAFGLGPQALARVTAAEQRLYRSSRWTRREHLSAVPALLAPGIRWLLLGSHPDRAAVRLTTRVLADCRPTTVSGFRPTLDAHERDAALARFATVPTTILAGALDRLTPLRAARRIHEGLPSAELTIFPGAGHMLPVERAAGTAERIAGLLDAATRRAHSAA</sequence>
<dbReference type="Proteomes" id="UP001597182">
    <property type="component" value="Unassembled WGS sequence"/>
</dbReference>
<gene>
    <name evidence="3" type="ORF">ACFQ34_28210</name>
</gene>
<reference evidence="4" key="1">
    <citation type="journal article" date="2019" name="Int. J. Syst. Evol. Microbiol.">
        <title>The Global Catalogue of Microorganisms (GCM) 10K type strain sequencing project: providing services to taxonomists for standard genome sequencing and annotation.</title>
        <authorList>
            <consortium name="The Broad Institute Genomics Platform"/>
            <consortium name="The Broad Institute Genome Sequencing Center for Infectious Disease"/>
            <person name="Wu L."/>
            <person name="Ma J."/>
        </authorList>
    </citation>
    <scope>NUCLEOTIDE SEQUENCE [LARGE SCALE GENOMIC DNA]</scope>
    <source>
        <strain evidence="4">CCUG 49018</strain>
    </source>
</reference>
<dbReference type="Gene3D" id="3.40.50.1820">
    <property type="entry name" value="alpha/beta hydrolase"/>
    <property type="match status" value="1"/>
</dbReference>
<comment type="caution">
    <text evidence="3">The sequence shown here is derived from an EMBL/GenBank/DDBJ whole genome shotgun (WGS) entry which is preliminary data.</text>
</comment>
<dbReference type="EMBL" id="JBHTMB010000272">
    <property type="protein sequence ID" value="MFD1237185.1"/>
    <property type="molecule type" value="Genomic_DNA"/>
</dbReference>
<dbReference type="RefSeq" id="WP_339122780.1">
    <property type="nucleotide sequence ID" value="NZ_BAABKS010000015.1"/>
</dbReference>
<dbReference type="PANTHER" id="PTHR43798:SF33">
    <property type="entry name" value="HYDROLASE, PUTATIVE (AFU_ORTHOLOGUE AFUA_2G14860)-RELATED"/>
    <property type="match status" value="1"/>
</dbReference>
<evidence type="ECO:0000256" key="1">
    <source>
        <dbReference type="SAM" id="MobiDB-lite"/>
    </source>
</evidence>
<dbReference type="SUPFAM" id="SSF53474">
    <property type="entry name" value="alpha/beta-Hydrolases"/>
    <property type="match status" value="1"/>
</dbReference>